<protein>
    <submittedName>
        <fullName evidence="2">Uncharacterized protein</fullName>
    </submittedName>
</protein>
<proteinExistence type="predicted"/>
<organism evidence="2 3">
    <name type="scientific">Stereocaulon virgatum</name>
    <dbReference type="NCBI Taxonomy" id="373712"/>
    <lineage>
        <taxon>Eukaryota</taxon>
        <taxon>Fungi</taxon>
        <taxon>Dikarya</taxon>
        <taxon>Ascomycota</taxon>
        <taxon>Pezizomycotina</taxon>
        <taxon>Lecanoromycetes</taxon>
        <taxon>OSLEUM clade</taxon>
        <taxon>Lecanoromycetidae</taxon>
        <taxon>Lecanorales</taxon>
        <taxon>Lecanorineae</taxon>
        <taxon>Stereocaulaceae</taxon>
        <taxon>Stereocaulon</taxon>
    </lineage>
</organism>
<reference evidence="2 3" key="1">
    <citation type="submission" date="2024-09" db="EMBL/GenBank/DDBJ databases">
        <title>Rethinking Asexuality: The Enigmatic Case of Functional Sexual Genes in Lepraria (Stereocaulaceae).</title>
        <authorList>
            <person name="Doellman M."/>
            <person name="Sun Y."/>
            <person name="Barcenas-Pena A."/>
            <person name="Lumbsch H.T."/>
            <person name="Grewe F."/>
        </authorList>
    </citation>
    <scope>NUCLEOTIDE SEQUENCE [LARGE SCALE GENOMIC DNA]</scope>
    <source>
        <strain evidence="2 3">Mercado 3170</strain>
    </source>
</reference>
<evidence type="ECO:0000313" key="3">
    <source>
        <dbReference type="Proteomes" id="UP001590950"/>
    </source>
</evidence>
<sequence>MAQHARIEELSDSSSDSDPPEDDIDDVANIYIRPANISPATTSKPQRSPTPPKHSSSKLPNHHQNTSITNASTLSISTPTARAQRGGE</sequence>
<keyword evidence="3" id="KW-1185">Reference proteome</keyword>
<feature type="compositionally biased region" description="Polar residues" evidence="1">
    <location>
        <begin position="38"/>
        <end position="81"/>
    </location>
</feature>
<feature type="region of interest" description="Disordered" evidence="1">
    <location>
        <begin position="1"/>
        <end position="88"/>
    </location>
</feature>
<comment type="caution">
    <text evidence="2">The sequence shown here is derived from an EMBL/GenBank/DDBJ whole genome shotgun (WGS) entry which is preliminary data.</text>
</comment>
<name>A0ABR3ZSV5_9LECA</name>
<accession>A0ABR3ZSV5</accession>
<evidence type="ECO:0000313" key="2">
    <source>
        <dbReference type="EMBL" id="KAL2036462.1"/>
    </source>
</evidence>
<dbReference type="Proteomes" id="UP001590950">
    <property type="component" value="Unassembled WGS sequence"/>
</dbReference>
<gene>
    <name evidence="2" type="ORF">N7G274_010830</name>
</gene>
<dbReference type="EMBL" id="JBEFKJ010000085">
    <property type="protein sequence ID" value="KAL2036462.1"/>
    <property type="molecule type" value="Genomic_DNA"/>
</dbReference>
<evidence type="ECO:0000256" key="1">
    <source>
        <dbReference type="SAM" id="MobiDB-lite"/>
    </source>
</evidence>